<gene>
    <name evidence="2" type="ORF">F444_12338</name>
</gene>
<organism evidence="2 3">
    <name type="scientific">Phytophthora nicotianae P1976</name>
    <dbReference type="NCBI Taxonomy" id="1317066"/>
    <lineage>
        <taxon>Eukaryota</taxon>
        <taxon>Sar</taxon>
        <taxon>Stramenopiles</taxon>
        <taxon>Oomycota</taxon>
        <taxon>Peronosporomycetes</taxon>
        <taxon>Peronosporales</taxon>
        <taxon>Peronosporaceae</taxon>
        <taxon>Phytophthora</taxon>
    </lineage>
</organism>
<sequence>MVQDTVKLDSISLADVLQHVKEDAKGTELHLHRSGLNPSLAVQLADFLETNATLTHVDLTGNRLGEHGAGCLATSLMKNSTVKSLVLDDCGLTSEALKEWVVFFRSGTNTTLRHLSLAHNQIDDDGAEALGAMLQAAKTRNMHFDLRGNDLSTHGLQILADAMKNSCPASVTTVQVAGNQDDDEPEAEVYRTRMEFYLHKNMAAIERETLFESIKKIELSSLELVVCHFQHIVLTIAEADSLGAALRGNHSVMELRLEDNALPEEGTRRILRALRTNRSVRTLSLVDNNIGDGGFRELSELLRVPTTTLRAVTIANPTQLTPGNGLEVIAPRTGSSLHYTFANYALLTSLSLANCGLDDLMVGVLVSGIAWSGRIEALDLQRNSFGDRSAYVLVQMMQRCVRLYRLDLSGNDFTLSGLSPLLPAVSSHPQLRMLLLGRFPSCEQCTLDHIINAVEQNQTLVQLELTTTHRRTSTSERIASLNTRLRAVHGEDFERERQQRKEQAEIHEKWCRQRAIVHQLARTLVDNLARHTSR</sequence>
<evidence type="ECO:0000313" key="3">
    <source>
        <dbReference type="Proteomes" id="UP000028582"/>
    </source>
</evidence>
<keyword evidence="1" id="KW-0677">Repeat</keyword>
<dbReference type="Pfam" id="PF13516">
    <property type="entry name" value="LRR_6"/>
    <property type="match status" value="4"/>
</dbReference>
<dbReference type="OrthoDB" id="341587at2759"/>
<dbReference type="Gene3D" id="3.80.10.10">
    <property type="entry name" value="Ribonuclease Inhibitor"/>
    <property type="match status" value="4"/>
</dbReference>
<accession>A0A080ZXF6</accession>
<dbReference type="PANTHER" id="PTHR24111">
    <property type="entry name" value="LEUCINE-RICH REPEAT-CONTAINING PROTEIN 34"/>
    <property type="match status" value="1"/>
</dbReference>
<dbReference type="PANTHER" id="PTHR24111:SF0">
    <property type="entry name" value="LEUCINE-RICH REPEAT-CONTAINING PROTEIN"/>
    <property type="match status" value="1"/>
</dbReference>
<dbReference type="Proteomes" id="UP000028582">
    <property type="component" value="Unassembled WGS sequence"/>
</dbReference>
<evidence type="ECO:0000256" key="1">
    <source>
        <dbReference type="ARBA" id="ARBA00022737"/>
    </source>
</evidence>
<proteinExistence type="predicted"/>
<reference evidence="2 3" key="1">
    <citation type="submission" date="2013-11" db="EMBL/GenBank/DDBJ databases">
        <title>The Genome Sequence of Phytophthora parasitica P1976.</title>
        <authorList>
            <consortium name="The Broad Institute Genomics Platform"/>
            <person name="Russ C."/>
            <person name="Tyler B."/>
            <person name="Panabieres F."/>
            <person name="Shan W."/>
            <person name="Tripathy S."/>
            <person name="Grunwald N."/>
            <person name="Machado M."/>
            <person name="Johnson C.S."/>
            <person name="Walker B."/>
            <person name="Young S."/>
            <person name="Zeng Q."/>
            <person name="Gargeya S."/>
            <person name="Fitzgerald M."/>
            <person name="Haas B."/>
            <person name="Abouelleil A."/>
            <person name="Allen A.W."/>
            <person name="Alvarado L."/>
            <person name="Arachchi H.M."/>
            <person name="Berlin A.M."/>
            <person name="Chapman S.B."/>
            <person name="Gainer-Dewar J."/>
            <person name="Goldberg J."/>
            <person name="Griggs A."/>
            <person name="Gujja S."/>
            <person name="Hansen M."/>
            <person name="Howarth C."/>
            <person name="Imamovic A."/>
            <person name="Ireland A."/>
            <person name="Larimer J."/>
            <person name="McCowan C."/>
            <person name="Murphy C."/>
            <person name="Pearson M."/>
            <person name="Poon T.W."/>
            <person name="Priest M."/>
            <person name="Roberts A."/>
            <person name="Saif S."/>
            <person name="Shea T."/>
            <person name="Sisk P."/>
            <person name="Sykes S."/>
            <person name="Wortman J."/>
            <person name="Nusbaum C."/>
            <person name="Birren B."/>
        </authorList>
    </citation>
    <scope>NUCLEOTIDE SEQUENCE [LARGE SCALE GENOMIC DNA]</scope>
    <source>
        <strain evidence="2 3">P1976</strain>
    </source>
</reference>
<dbReference type="InterPro" id="IPR001611">
    <property type="entry name" value="Leu-rich_rpt"/>
</dbReference>
<dbReference type="InterPro" id="IPR032675">
    <property type="entry name" value="LRR_dom_sf"/>
</dbReference>
<dbReference type="InterPro" id="IPR052201">
    <property type="entry name" value="LRR-containing_regulator"/>
</dbReference>
<evidence type="ECO:0000313" key="2">
    <source>
        <dbReference type="EMBL" id="ETO71317.1"/>
    </source>
</evidence>
<dbReference type="SUPFAM" id="SSF52047">
    <property type="entry name" value="RNI-like"/>
    <property type="match status" value="2"/>
</dbReference>
<name>A0A080ZXF6_PHYNI</name>
<dbReference type="SMART" id="SM00368">
    <property type="entry name" value="LRR_RI"/>
    <property type="match status" value="6"/>
</dbReference>
<dbReference type="AlphaFoldDB" id="A0A080ZXF6"/>
<protein>
    <submittedName>
        <fullName evidence="2">Uncharacterized protein</fullName>
    </submittedName>
</protein>
<comment type="caution">
    <text evidence="2">The sequence shown here is derived from an EMBL/GenBank/DDBJ whole genome shotgun (WGS) entry which is preliminary data.</text>
</comment>
<dbReference type="EMBL" id="ANJA01002214">
    <property type="protein sequence ID" value="ETO71317.1"/>
    <property type="molecule type" value="Genomic_DNA"/>
</dbReference>